<organism evidence="2 3">
    <name type="scientific">Clunio marinus</name>
    <dbReference type="NCBI Taxonomy" id="568069"/>
    <lineage>
        <taxon>Eukaryota</taxon>
        <taxon>Metazoa</taxon>
        <taxon>Ecdysozoa</taxon>
        <taxon>Arthropoda</taxon>
        <taxon>Hexapoda</taxon>
        <taxon>Insecta</taxon>
        <taxon>Pterygota</taxon>
        <taxon>Neoptera</taxon>
        <taxon>Endopterygota</taxon>
        <taxon>Diptera</taxon>
        <taxon>Nematocera</taxon>
        <taxon>Chironomoidea</taxon>
        <taxon>Chironomidae</taxon>
        <taxon>Clunio</taxon>
    </lineage>
</organism>
<reference evidence="2 3" key="1">
    <citation type="submission" date="2015-04" db="EMBL/GenBank/DDBJ databases">
        <authorList>
            <person name="Syromyatnikov M.Y."/>
            <person name="Popov V.N."/>
        </authorList>
    </citation>
    <scope>NUCLEOTIDE SEQUENCE [LARGE SCALE GENOMIC DNA]</scope>
</reference>
<proteinExistence type="predicted"/>
<keyword evidence="1" id="KW-0732">Signal</keyword>
<dbReference type="AlphaFoldDB" id="A0A1J1IFI4"/>
<dbReference type="EMBL" id="CVRI01000048">
    <property type="protein sequence ID" value="CRK99031.1"/>
    <property type="molecule type" value="Genomic_DNA"/>
</dbReference>
<evidence type="ECO:0000313" key="2">
    <source>
        <dbReference type="EMBL" id="CRK99031.1"/>
    </source>
</evidence>
<feature type="chain" id="PRO_5009619113" evidence="1">
    <location>
        <begin position="26"/>
        <end position="66"/>
    </location>
</feature>
<gene>
    <name evidence="2" type="ORF">CLUMA_CG012096</name>
</gene>
<protein>
    <submittedName>
        <fullName evidence="2">CLUMA_CG012096, isoform A</fullName>
    </submittedName>
</protein>
<evidence type="ECO:0000256" key="1">
    <source>
        <dbReference type="SAM" id="SignalP"/>
    </source>
</evidence>
<accession>A0A1J1IFI4</accession>
<dbReference type="Proteomes" id="UP000183832">
    <property type="component" value="Unassembled WGS sequence"/>
</dbReference>
<sequence length="66" mass="7047">MARLSIILGIFFIICVFSIITHVRGGGDGVPVKLVDCSVDPNEPCDSFTCPPPFVQSDRGDGCCCK</sequence>
<evidence type="ECO:0000313" key="3">
    <source>
        <dbReference type="Proteomes" id="UP000183832"/>
    </source>
</evidence>
<keyword evidence="3" id="KW-1185">Reference proteome</keyword>
<feature type="signal peptide" evidence="1">
    <location>
        <begin position="1"/>
        <end position="25"/>
    </location>
</feature>
<name>A0A1J1IFI4_9DIPT</name>